<evidence type="ECO:0000256" key="1">
    <source>
        <dbReference type="SAM" id="MobiDB-lite"/>
    </source>
</evidence>
<organism evidence="2 3">
    <name type="scientific">Galerina marginata (strain CBS 339.88)</name>
    <dbReference type="NCBI Taxonomy" id="685588"/>
    <lineage>
        <taxon>Eukaryota</taxon>
        <taxon>Fungi</taxon>
        <taxon>Dikarya</taxon>
        <taxon>Basidiomycota</taxon>
        <taxon>Agaricomycotina</taxon>
        <taxon>Agaricomycetes</taxon>
        <taxon>Agaricomycetidae</taxon>
        <taxon>Agaricales</taxon>
        <taxon>Agaricineae</taxon>
        <taxon>Strophariaceae</taxon>
        <taxon>Galerina</taxon>
    </lineage>
</organism>
<dbReference type="HOGENOM" id="CLU_1749788_0_0_1"/>
<dbReference type="EMBL" id="KL142389">
    <property type="protein sequence ID" value="KDR72444.1"/>
    <property type="molecule type" value="Genomic_DNA"/>
</dbReference>
<gene>
    <name evidence="2" type="ORF">GALMADRAFT_143272</name>
</gene>
<evidence type="ECO:0000313" key="2">
    <source>
        <dbReference type="EMBL" id="KDR72444.1"/>
    </source>
</evidence>
<proteinExistence type="predicted"/>
<dbReference type="Proteomes" id="UP000027222">
    <property type="component" value="Unassembled WGS sequence"/>
</dbReference>
<keyword evidence="3" id="KW-1185">Reference proteome</keyword>
<feature type="region of interest" description="Disordered" evidence="1">
    <location>
        <begin position="117"/>
        <end position="149"/>
    </location>
</feature>
<name>A0A067SXQ7_GALM3</name>
<sequence>MSEIPERITLLQVLVVAQTLTESVPDWELVPYTLHNPLHTNAIVLALPPAHRQPLPLPSPPPLLPTTAHAVARLQVTPSLPYLYGSRVGAACTAAGIPCRVLLALSPARVGAAPAAGLRASDRKEAVKRLPTPMGTLTSPTPKSLSPSP</sequence>
<protein>
    <submittedName>
        <fullName evidence="2">Uncharacterized protein</fullName>
    </submittedName>
</protein>
<evidence type="ECO:0000313" key="3">
    <source>
        <dbReference type="Proteomes" id="UP000027222"/>
    </source>
</evidence>
<reference evidence="3" key="1">
    <citation type="journal article" date="2014" name="Proc. Natl. Acad. Sci. U.S.A.">
        <title>Extensive sampling of basidiomycete genomes demonstrates inadequacy of the white-rot/brown-rot paradigm for wood decay fungi.</title>
        <authorList>
            <person name="Riley R."/>
            <person name="Salamov A.A."/>
            <person name="Brown D.W."/>
            <person name="Nagy L.G."/>
            <person name="Floudas D."/>
            <person name="Held B.W."/>
            <person name="Levasseur A."/>
            <person name="Lombard V."/>
            <person name="Morin E."/>
            <person name="Otillar R."/>
            <person name="Lindquist E.A."/>
            <person name="Sun H."/>
            <person name="LaButti K.M."/>
            <person name="Schmutz J."/>
            <person name="Jabbour D."/>
            <person name="Luo H."/>
            <person name="Baker S.E."/>
            <person name="Pisabarro A.G."/>
            <person name="Walton J.D."/>
            <person name="Blanchette R.A."/>
            <person name="Henrissat B."/>
            <person name="Martin F."/>
            <person name="Cullen D."/>
            <person name="Hibbett D.S."/>
            <person name="Grigoriev I.V."/>
        </authorList>
    </citation>
    <scope>NUCLEOTIDE SEQUENCE [LARGE SCALE GENOMIC DNA]</scope>
    <source>
        <strain evidence="3">CBS 339.88</strain>
    </source>
</reference>
<dbReference type="AlphaFoldDB" id="A0A067SXQ7"/>
<accession>A0A067SXQ7</accession>
<feature type="compositionally biased region" description="Low complexity" evidence="1">
    <location>
        <begin position="136"/>
        <end position="149"/>
    </location>
</feature>